<dbReference type="GO" id="GO:0005886">
    <property type="term" value="C:plasma membrane"/>
    <property type="evidence" value="ECO:0007669"/>
    <property type="project" value="UniProtKB-SubCell"/>
</dbReference>
<feature type="transmembrane region" description="Helical" evidence="6">
    <location>
        <begin position="415"/>
        <end position="434"/>
    </location>
</feature>
<evidence type="ECO:0000313" key="8">
    <source>
        <dbReference type="Proteomes" id="UP000007077"/>
    </source>
</evidence>
<organism evidence="7 8">
    <name type="scientific">Marinobacter adhaerens (strain DSM 23420 / HP15)</name>
    <dbReference type="NCBI Taxonomy" id="225937"/>
    <lineage>
        <taxon>Bacteria</taxon>
        <taxon>Pseudomonadati</taxon>
        <taxon>Pseudomonadota</taxon>
        <taxon>Gammaproteobacteria</taxon>
        <taxon>Pseudomonadales</taxon>
        <taxon>Marinobacteraceae</taxon>
        <taxon>Marinobacter</taxon>
    </lineage>
</organism>
<reference evidence="7 8" key="1">
    <citation type="journal article" date="2010" name="Stand. Genomic Sci.">
        <title>Complete genome sequence of Marinobacter adhaerens type strain (HP15), a diatom-interacting marine microorganism.</title>
        <authorList>
            <person name="Gardes A."/>
            <person name="Kaeppel E."/>
            <person name="Shehzad A."/>
            <person name="Seebah S."/>
            <person name="Teeling H."/>
            <person name="Yarza P."/>
            <person name="Glockner F.O."/>
            <person name="Grossart H.P."/>
            <person name="Ullrich M.S."/>
        </authorList>
    </citation>
    <scope>NUCLEOTIDE SEQUENCE [LARGE SCALE GENOMIC DNA]</scope>
    <source>
        <strain evidence="8">DSM 23420 / HP15</strain>
    </source>
</reference>
<dbReference type="PANTHER" id="PTHR43652:SF6">
    <property type="entry name" value="ARGININE REPRESSOR"/>
    <property type="match status" value="1"/>
</dbReference>
<dbReference type="InterPro" id="IPR051679">
    <property type="entry name" value="DASS-Related_Transporters"/>
</dbReference>
<dbReference type="InterPro" id="IPR018385">
    <property type="entry name" value="C4_dicarb_anaerob_car-like"/>
</dbReference>
<reference evidence="8" key="2">
    <citation type="submission" date="2010-02" db="EMBL/GenBank/DDBJ databases">
        <title>Complete genome sequence of Marinobacter adhaerens type strain (HP15).</title>
        <authorList>
            <person name="Gaerdes A.A.M."/>
            <person name="Kaeppel E."/>
            <person name="Shezad A."/>
            <person name="Seebah S."/>
            <person name="Teeling H."/>
            <person name="Yarza P."/>
            <person name="Gloeckner F.O."/>
            <person name="Ullrich M.S."/>
        </authorList>
    </citation>
    <scope>NUCLEOTIDE SEQUENCE [LARGE SCALE GENOMIC DNA]</scope>
    <source>
        <strain evidence="8">DSM 23420 / HP15</strain>
    </source>
</reference>
<keyword evidence="4 6" id="KW-1133">Transmembrane helix</keyword>
<evidence type="ECO:0000256" key="5">
    <source>
        <dbReference type="ARBA" id="ARBA00023136"/>
    </source>
</evidence>
<feature type="transmembrane region" description="Helical" evidence="6">
    <location>
        <begin position="182"/>
        <end position="205"/>
    </location>
</feature>
<dbReference type="eggNOG" id="COG1288">
    <property type="taxonomic scope" value="Bacteria"/>
</dbReference>
<keyword evidence="2" id="KW-1003">Cell membrane</keyword>
<gene>
    <name evidence="7" type="ordered locus">HP15_3985</name>
</gene>
<feature type="transmembrane region" description="Helical" evidence="6">
    <location>
        <begin position="237"/>
        <end position="259"/>
    </location>
</feature>
<evidence type="ECO:0000313" key="7">
    <source>
        <dbReference type="EMBL" id="ADP99749.1"/>
    </source>
</evidence>
<evidence type="ECO:0000256" key="3">
    <source>
        <dbReference type="ARBA" id="ARBA00022692"/>
    </source>
</evidence>
<dbReference type="EMBL" id="CP001978">
    <property type="protein sequence ID" value="ADP99749.1"/>
    <property type="molecule type" value="Genomic_DNA"/>
</dbReference>
<feature type="transmembrane region" description="Helical" evidence="6">
    <location>
        <begin position="212"/>
        <end position="231"/>
    </location>
</feature>
<dbReference type="Pfam" id="PF03606">
    <property type="entry name" value="DcuC"/>
    <property type="match status" value="1"/>
</dbReference>
<feature type="transmembrane region" description="Helical" evidence="6">
    <location>
        <begin position="298"/>
        <end position="317"/>
    </location>
</feature>
<keyword evidence="5 6" id="KW-0472">Membrane</keyword>
<feature type="transmembrane region" description="Helical" evidence="6">
    <location>
        <begin position="455"/>
        <end position="477"/>
    </location>
</feature>
<feature type="transmembrane region" description="Helical" evidence="6">
    <location>
        <begin position="45"/>
        <end position="63"/>
    </location>
</feature>
<feature type="transmembrane region" description="Helical" evidence="6">
    <location>
        <begin position="323"/>
        <end position="345"/>
    </location>
</feature>
<dbReference type="AlphaFoldDB" id="E4PKS7"/>
<comment type="subcellular location">
    <subcellularLocation>
        <location evidence="1">Cell membrane</location>
        <topology evidence="1">Multi-pass membrane protein</topology>
    </subcellularLocation>
</comment>
<dbReference type="Proteomes" id="UP000007077">
    <property type="component" value="Chromosome"/>
</dbReference>
<feature type="transmembrane region" description="Helical" evidence="6">
    <location>
        <begin position="357"/>
        <end position="377"/>
    </location>
</feature>
<evidence type="ECO:0000256" key="4">
    <source>
        <dbReference type="ARBA" id="ARBA00022989"/>
    </source>
</evidence>
<proteinExistence type="predicted"/>
<dbReference type="PATRIC" id="fig|225937.3.peg.4010"/>
<name>E4PKS7_MARAH</name>
<protein>
    <submittedName>
        <fullName evidence="7">Arginine repressor</fullName>
    </submittedName>
</protein>
<dbReference type="KEGG" id="mad:HP15_3985"/>
<accession>E4PKS7</accession>
<keyword evidence="3 6" id="KW-0812">Transmembrane</keyword>
<feature type="transmembrane region" description="Helical" evidence="6">
    <location>
        <begin position="120"/>
        <end position="144"/>
    </location>
</feature>
<feature type="transmembrane region" description="Helical" evidence="6">
    <location>
        <begin position="156"/>
        <end position="176"/>
    </location>
</feature>
<evidence type="ECO:0000256" key="6">
    <source>
        <dbReference type="SAM" id="Phobius"/>
    </source>
</evidence>
<dbReference type="HOGENOM" id="CLU_035307_0_1_6"/>
<evidence type="ECO:0000256" key="2">
    <source>
        <dbReference type="ARBA" id="ARBA00022475"/>
    </source>
</evidence>
<dbReference type="STRING" id="225937.HP15_3985"/>
<sequence length="505" mass="54151">MFGFLRFPEGTCLHNAIHERRRIVTEDEKLPENPETDLASRFPTAYTILFGLIILVAALTWLIPAGQYERAMNEEVGREVAVPGTYQTVDPNPQGFVDVLMAPTAGFYDPDSYVANAIDVAMFILFLGGFLGVMNATGAIDTGIRSAMRHLKGHEIWMIPILMVLFAIGGTTYGMAEETLAFYAILIPVILAAGYDAVTGVAIILIGAGIGVLGSTINPFATVIAANAAGIPFTDGIVLRFILLIGGLLICIGYVMRYAHRVKTDPSRSVVAKQWAAHKKLFLQGGDQEIHSATLTTIQIIALVIFALTFAVMIWGVSSQGWWMARMGSLFFGAAIVIGIIARLGEKKLTGSFVDGARDLLGVALVVGLARGIVVIMEQGMIADTILHSAETSLGGLPELAFINLMFWIEVGMSFFVPSSSGLAVLSMPILAPLADFANVGRDLVVTAYQSANGLVNLINPTFAVVVGGLAIGRVSYDRWLAFIWPLLLILTVFITVVISVGTLL</sequence>
<dbReference type="PANTHER" id="PTHR43652">
    <property type="entry name" value="BASIC AMINO ACID ANTIPORTER YFCC-RELATED"/>
    <property type="match status" value="1"/>
</dbReference>
<evidence type="ECO:0000256" key="1">
    <source>
        <dbReference type="ARBA" id="ARBA00004651"/>
    </source>
</evidence>
<feature type="transmembrane region" description="Helical" evidence="6">
    <location>
        <begin position="483"/>
        <end position="504"/>
    </location>
</feature>